<gene>
    <name evidence="4" type="ORF">E5R92_03720</name>
</gene>
<dbReference type="Gene3D" id="4.10.520.10">
    <property type="entry name" value="IHF-like DNA-binding proteins"/>
    <property type="match status" value="1"/>
</dbReference>
<organism evidence="4 5">
    <name type="scientific">Candidatus Pelagibacter giovannonii</name>
    <dbReference type="NCBI Taxonomy" id="2563896"/>
    <lineage>
        <taxon>Bacteria</taxon>
        <taxon>Pseudomonadati</taxon>
        <taxon>Pseudomonadota</taxon>
        <taxon>Alphaproteobacteria</taxon>
        <taxon>Candidatus Pelagibacterales</taxon>
        <taxon>Candidatus Pelagibacteraceae</taxon>
        <taxon>Candidatus Pelagibacter</taxon>
    </lineage>
</organism>
<evidence type="ECO:0000256" key="1">
    <source>
        <dbReference type="ARBA" id="ARBA00010529"/>
    </source>
</evidence>
<dbReference type="PRINTS" id="PR01727">
    <property type="entry name" value="DNABINDINGHU"/>
</dbReference>
<dbReference type="GO" id="GO:0003677">
    <property type="term" value="F:DNA binding"/>
    <property type="evidence" value="ECO:0007669"/>
    <property type="project" value="UniProtKB-KW"/>
</dbReference>
<dbReference type="PANTHER" id="PTHR33175:SF5">
    <property type="entry name" value="INTEGRATION HOST FACTOR SUBUNIT BETA"/>
    <property type="match status" value="1"/>
</dbReference>
<dbReference type="GO" id="GO:0005829">
    <property type="term" value="C:cytosol"/>
    <property type="evidence" value="ECO:0007669"/>
    <property type="project" value="TreeGrafter"/>
</dbReference>
<dbReference type="InterPro" id="IPR000119">
    <property type="entry name" value="Hist_DNA-bd"/>
</dbReference>
<dbReference type="KEGG" id="peg:E5R92_03720"/>
<proteinExistence type="inferred from homology"/>
<keyword evidence="5" id="KW-1185">Reference proteome</keyword>
<evidence type="ECO:0000313" key="4">
    <source>
        <dbReference type="EMBL" id="QIZ20890.1"/>
    </source>
</evidence>
<accession>A0A6H1Q310</accession>
<sequence length="96" mass="11214">MAIVKSKLLKQLANNYPNFLKKDLEKFTDIILTEIKQALKRGDRVELRGFGMFSTNIQKARISRNPKTGEKVNTPEKKTIHFKMSKEMFKKLNDDK</sequence>
<evidence type="ECO:0000313" key="5">
    <source>
        <dbReference type="Proteomes" id="UP000501094"/>
    </source>
</evidence>
<dbReference type="InterPro" id="IPR010992">
    <property type="entry name" value="IHF-like_DNA-bd_dom_sf"/>
</dbReference>
<dbReference type="AlphaFoldDB" id="A0A6H1Q310"/>
<evidence type="ECO:0000256" key="2">
    <source>
        <dbReference type="ARBA" id="ARBA00023125"/>
    </source>
</evidence>
<protein>
    <submittedName>
        <fullName evidence="4">Integration host factor subunit beta</fullName>
    </submittedName>
</protein>
<dbReference type="GO" id="GO:0030527">
    <property type="term" value="F:structural constituent of chromatin"/>
    <property type="evidence" value="ECO:0007669"/>
    <property type="project" value="InterPro"/>
</dbReference>
<dbReference type="EMBL" id="CP038852">
    <property type="protein sequence ID" value="QIZ20890.1"/>
    <property type="molecule type" value="Genomic_DNA"/>
</dbReference>
<evidence type="ECO:0000256" key="3">
    <source>
        <dbReference type="RuleBase" id="RU003939"/>
    </source>
</evidence>
<dbReference type="SMART" id="SM00411">
    <property type="entry name" value="BHL"/>
    <property type="match status" value="1"/>
</dbReference>
<dbReference type="RefSeq" id="WP_168606768.1">
    <property type="nucleotide sequence ID" value="NZ_CP038852.1"/>
</dbReference>
<keyword evidence="2" id="KW-0238">DNA-binding</keyword>
<dbReference type="Proteomes" id="UP000501094">
    <property type="component" value="Chromosome"/>
</dbReference>
<dbReference type="PANTHER" id="PTHR33175">
    <property type="entry name" value="DNA-BINDING PROTEIN HU"/>
    <property type="match status" value="1"/>
</dbReference>
<comment type="similarity">
    <text evidence="1 3">Belongs to the bacterial histone-like protein family.</text>
</comment>
<name>A0A6H1Q310_9PROT</name>
<reference evidence="4 5" key="1">
    <citation type="journal article" date="2020" name="Nat. Microbiol.">
        <title>Lysogenic host-virus interactions in SAR11 marine bacteria.</title>
        <authorList>
            <person name="Morris R.M."/>
            <person name="Cain K.R."/>
            <person name="Hvorecny K.L."/>
            <person name="Kollman J.M."/>
        </authorList>
    </citation>
    <scope>NUCLEOTIDE SEQUENCE [LARGE SCALE GENOMIC DNA]</scope>
    <source>
        <strain evidence="4 5">NP1</strain>
    </source>
</reference>
<dbReference type="Pfam" id="PF00216">
    <property type="entry name" value="Bac_DNA_binding"/>
    <property type="match status" value="1"/>
</dbReference>
<dbReference type="CDD" id="cd13836">
    <property type="entry name" value="IHF_B"/>
    <property type="match status" value="1"/>
</dbReference>
<dbReference type="SUPFAM" id="SSF47729">
    <property type="entry name" value="IHF-like DNA-binding proteins"/>
    <property type="match status" value="1"/>
</dbReference>